<gene>
    <name evidence="9" type="ordered locus">Pedsa_1712</name>
</gene>
<dbReference type="GO" id="GO:0009252">
    <property type="term" value="P:peptidoglycan biosynthetic process"/>
    <property type="evidence" value="ECO:0007669"/>
    <property type="project" value="UniProtKB-UniPathway"/>
</dbReference>
<keyword evidence="3" id="KW-0808">Transferase</keyword>
<keyword evidence="4 7" id="KW-0133">Cell shape</keyword>
<feature type="active site" description="Nucleophile" evidence="7">
    <location>
        <position position="407"/>
    </location>
</feature>
<evidence type="ECO:0000256" key="6">
    <source>
        <dbReference type="ARBA" id="ARBA00023316"/>
    </source>
</evidence>
<dbReference type="InterPro" id="IPR005490">
    <property type="entry name" value="LD_TPept_cat_dom"/>
</dbReference>
<dbReference type="GO" id="GO:0004180">
    <property type="term" value="F:carboxypeptidase activity"/>
    <property type="evidence" value="ECO:0007669"/>
    <property type="project" value="UniProtKB-ARBA"/>
</dbReference>
<dbReference type="Gene3D" id="2.40.440.10">
    <property type="entry name" value="L,D-transpeptidase catalytic domain-like"/>
    <property type="match status" value="1"/>
</dbReference>
<dbReference type="InterPro" id="IPR052905">
    <property type="entry name" value="LD-transpeptidase_YkuD-like"/>
</dbReference>
<dbReference type="eggNOG" id="COG2989">
    <property type="taxonomic scope" value="Bacteria"/>
</dbReference>
<dbReference type="STRING" id="762903.Pedsa_1712"/>
<dbReference type="GO" id="GO:0071555">
    <property type="term" value="P:cell wall organization"/>
    <property type="evidence" value="ECO:0007669"/>
    <property type="project" value="UniProtKB-UniRule"/>
</dbReference>
<dbReference type="AlphaFoldDB" id="F0S7K9"/>
<evidence type="ECO:0000256" key="3">
    <source>
        <dbReference type="ARBA" id="ARBA00022679"/>
    </source>
</evidence>
<proteinExistence type="inferred from homology"/>
<evidence type="ECO:0000313" key="10">
    <source>
        <dbReference type="Proteomes" id="UP000000310"/>
    </source>
</evidence>
<evidence type="ECO:0000256" key="2">
    <source>
        <dbReference type="ARBA" id="ARBA00005992"/>
    </source>
</evidence>
<accession>F0S7K9</accession>
<evidence type="ECO:0000256" key="1">
    <source>
        <dbReference type="ARBA" id="ARBA00004752"/>
    </source>
</evidence>
<keyword evidence="6 7" id="KW-0961">Cell wall biogenesis/degradation</keyword>
<comment type="similarity">
    <text evidence="2">Belongs to the YkuD family.</text>
</comment>
<evidence type="ECO:0000259" key="8">
    <source>
        <dbReference type="PROSITE" id="PS52029"/>
    </source>
</evidence>
<dbReference type="PANTHER" id="PTHR41533:SF2">
    <property type="entry name" value="BLR7131 PROTEIN"/>
    <property type="match status" value="1"/>
</dbReference>
<feature type="active site" description="Proton donor/acceptor" evidence="7">
    <location>
        <position position="388"/>
    </location>
</feature>
<dbReference type="PROSITE" id="PS51257">
    <property type="entry name" value="PROKAR_LIPOPROTEIN"/>
    <property type="match status" value="1"/>
</dbReference>
<protein>
    <submittedName>
        <fullName evidence="9">ErfK/YbiS/YcfS/YnhG family protein</fullName>
    </submittedName>
</protein>
<evidence type="ECO:0000256" key="4">
    <source>
        <dbReference type="ARBA" id="ARBA00022960"/>
    </source>
</evidence>
<evidence type="ECO:0000256" key="5">
    <source>
        <dbReference type="ARBA" id="ARBA00022984"/>
    </source>
</evidence>
<sequence length="493" mass="56561">MKTILMKFKHIFILLSFTLFFLVSCKKYKHEEFGRSLSKAFKSKAYKDFDTAAYYSVFAEQLKKEIRQVHHPKWLNKIYSEEGNRLTLLGSFLLDGGLDSLSGHLSNSEVHGLNPVYFHSDDIANLLDSVKKTRFKKIEEIYPVLARLEILSADGLINYANILKYGAINPKKLYGRYFDSIERPDFIESQKMLEQMDLISFLRDLQPKNAVYTALQAEMQKGLSGDQKERIFLNLERLRWKISDFPEKFILVNIPEFKLRLYDNHKEALAMKVCVGATANPPYSKNGQNHETPVLSGTIDRMQINPVWNIPKSIAGKEIMTKLVENPSYLDESNMVAYDKSGAAVNAQSVDWSSASVDDYSFKQNPGSDNSLGRVKFIFYNPYAIYLHDTPAKQMFNEKNRAVSHGCVRVEQPLKLVDFLLNDQKESEKVKSEITGSDNESRWVKVKDPVKVYLAYYTAFADDKDGITWVDDVYGYDPKLKAALENYLPQTIN</sequence>
<dbReference type="HOGENOM" id="CLU_020360_3_1_10"/>
<dbReference type="CDD" id="cd16913">
    <property type="entry name" value="YkuD_like"/>
    <property type="match status" value="1"/>
</dbReference>
<comment type="pathway">
    <text evidence="1 7">Cell wall biogenesis; peptidoglycan biosynthesis.</text>
</comment>
<organism evidence="9 10">
    <name type="scientific">Pseudopedobacter saltans (strain ATCC 51119 / DSM 12145 / JCM 21818 / CCUG 39354 / LMG 10337 / NBRC 100064 / NCIMB 13643)</name>
    <name type="common">Pedobacter saltans</name>
    <dbReference type="NCBI Taxonomy" id="762903"/>
    <lineage>
        <taxon>Bacteria</taxon>
        <taxon>Pseudomonadati</taxon>
        <taxon>Bacteroidota</taxon>
        <taxon>Sphingobacteriia</taxon>
        <taxon>Sphingobacteriales</taxon>
        <taxon>Sphingobacteriaceae</taxon>
        <taxon>Pseudopedobacter</taxon>
    </lineage>
</organism>
<feature type="domain" description="L,D-TPase catalytic" evidence="8">
    <location>
        <begin position="248"/>
        <end position="435"/>
    </location>
</feature>
<dbReference type="Proteomes" id="UP000000310">
    <property type="component" value="Chromosome"/>
</dbReference>
<dbReference type="EMBL" id="CP002545">
    <property type="protein sequence ID" value="ADY52269.1"/>
    <property type="molecule type" value="Genomic_DNA"/>
</dbReference>
<dbReference type="Pfam" id="PF20142">
    <property type="entry name" value="Scaffold"/>
    <property type="match status" value="1"/>
</dbReference>
<dbReference type="Pfam" id="PF03734">
    <property type="entry name" value="YkuD"/>
    <property type="match status" value="1"/>
</dbReference>
<dbReference type="KEGG" id="psn:Pedsa_1712"/>
<dbReference type="UniPathway" id="UPA00219"/>
<reference evidence="9 10" key="1">
    <citation type="journal article" date="2011" name="Stand. Genomic Sci.">
        <title>Complete genome sequence of the gliding, heparinolytic Pedobacter saltans type strain (113).</title>
        <authorList>
            <person name="Liolios K."/>
            <person name="Sikorski J."/>
            <person name="Lu M."/>
            <person name="Nolan M."/>
            <person name="Lapidus A."/>
            <person name="Lucas S."/>
            <person name="Hammon N."/>
            <person name="Deshpande S."/>
            <person name="Cheng J.F."/>
            <person name="Tapia R."/>
            <person name="Han C."/>
            <person name="Goodwin L."/>
            <person name="Pitluck S."/>
            <person name="Huntemann M."/>
            <person name="Ivanova N."/>
            <person name="Pagani I."/>
            <person name="Mavromatis K."/>
            <person name="Ovchinikova G."/>
            <person name="Pati A."/>
            <person name="Chen A."/>
            <person name="Palaniappan K."/>
            <person name="Land M."/>
            <person name="Hauser L."/>
            <person name="Brambilla E.M."/>
            <person name="Kotsyurbenko O."/>
            <person name="Rohde M."/>
            <person name="Tindall B.J."/>
            <person name="Abt B."/>
            <person name="Goker M."/>
            <person name="Detter J.C."/>
            <person name="Woyke T."/>
            <person name="Bristow J."/>
            <person name="Eisen J.A."/>
            <person name="Markowitz V."/>
            <person name="Hugenholtz P."/>
            <person name="Klenk H.P."/>
            <person name="Kyrpides N.C."/>
        </authorList>
    </citation>
    <scope>NUCLEOTIDE SEQUENCE [LARGE SCALE GENOMIC DNA]</scope>
    <source>
        <strain evidence="10">ATCC 51119 / DSM 12145 / JCM 21818 / LMG 10337 / NBRC 100064 / NCIMB 13643</strain>
    </source>
</reference>
<name>F0S7K9_PSESL</name>
<evidence type="ECO:0000256" key="7">
    <source>
        <dbReference type="PROSITE-ProRule" id="PRU01373"/>
    </source>
</evidence>
<dbReference type="SUPFAM" id="SSF141523">
    <property type="entry name" value="L,D-transpeptidase catalytic domain-like"/>
    <property type="match status" value="1"/>
</dbReference>
<dbReference type="GO" id="GO:0016740">
    <property type="term" value="F:transferase activity"/>
    <property type="evidence" value="ECO:0007669"/>
    <property type="project" value="UniProtKB-KW"/>
</dbReference>
<keyword evidence="5 7" id="KW-0573">Peptidoglycan synthesis</keyword>
<keyword evidence="10" id="KW-1185">Reference proteome</keyword>
<dbReference type="InterPro" id="IPR045380">
    <property type="entry name" value="LD_TPept_scaffold_dom"/>
</dbReference>
<evidence type="ECO:0000313" key="9">
    <source>
        <dbReference type="EMBL" id="ADY52269.1"/>
    </source>
</evidence>
<dbReference type="GO" id="GO:0008360">
    <property type="term" value="P:regulation of cell shape"/>
    <property type="evidence" value="ECO:0007669"/>
    <property type="project" value="UniProtKB-UniRule"/>
</dbReference>
<reference evidence="10" key="2">
    <citation type="submission" date="2011-02" db="EMBL/GenBank/DDBJ databases">
        <title>The complete genome of Pedobacter saltans DSM 12145.</title>
        <authorList>
            <consortium name="US DOE Joint Genome Institute (JGI-PGF)"/>
            <person name="Lucas S."/>
            <person name="Copeland A."/>
            <person name="Lapidus A."/>
            <person name="Bruce D."/>
            <person name="Goodwin L."/>
            <person name="Pitluck S."/>
            <person name="Kyrpides N."/>
            <person name="Mavromatis K."/>
            <person name="Pagani I."/>
            <person name="Ivanova N."/>
            <person name="Ovchinnikova G."/>
            <person name="Lu M."/>
            <person name="Detter J.C."/>
            <person name="Han C."/>
            <person name="Land M."/>
            <person name="Hauser L."/>
            <person name="Markowitz V."/>
            <person name="Cheng J.-F."/>
            <person name="Hugenholtz P."/>
            <person name="Woyke T."/>
            <person name="Wu D."/>
            <person name="Tindall B."/>
            <person name="Pomrenke H.G."/>
            <person name="Brambilla E."/>
            <person name="Klenk H.-P."/>
            <person name="Eisen J.A."/>
        </authorList>
    </citation>
    <scope>NUCLEOTIDE SEQUENCE [LARGE SCALE GENOMIC DNA]</scope>
    <source>
        <strain evidence="10">ATCC 51119 / DSM 12145 / JCM 21818 / LMG 10337 / NBRC 100064 / NCIMB 13643</strain>
    </source>
</reference>
<dbReference type="PROSITE" id="PS52029">
    <property type="entry name" value="LD_TPASE"/>
    <property type="match status" value="1"/>
</dbReference>
<dbReference type="PANTHER" id="PTHR41533">
    <property type="entry name" value="L,D-TRANSPEPTIDASE HI_1667-RELATED"/>
    <property type="match status" value="1"/>
</dbReference>
<dbReference type="InterPro" id="IPR038063">
    <property type="entry name" value="Transpep_catalytic_dom"/>
</dbReference>